<dbReference type="EMBL" id="BDDD01001303">
    <property type="protein sequence ID" value="GAV75060.1"/>
    <property type="molecule type" value="Genomic_DNA"/>
</dbReference>
<evidence type="ECO:0008006" key="4">
    <source>
        <dbReference type="Google" id="ProtNLM"/>
    </source>
</evidence>
<comment type="caution">
    <text evidence="2">The sequence shown here is derived from an EMBL/GenBank/DDBJ whole genome shotgun (WGS) entry which is preliminary data.</text>
</comment>
<dbReference type="InterPro" id="IPR037495">
    <property type="entry name" value="CLE41/42/44"/>
</dbReference>
<keyword evidence="3" id="KW-1185">Reference proteome</keyword>
<sequence length="114" mass="12895">MASDANFPYITTVALIFLLLMLLHTTMGYKEDTLPKLTTTDGVMKRKNLGFTRTRRLGIGHGKIDSKKNVIHIPPPSRRREWFRSPRSPLPWKDGIFNASAHEVPSGPNPISNR</sequence>
<evidence type="ECO:0000313" key="2">
    <source>
        <dbReference type="EMBL" id="GAV75060.1"/>
    </source>
</evidence>
<protein>
    <recommendedName>
        <fullName evidence="4">Transmembrane protein</fullName>
    </recommendedName>
</protein>
<feature type="transmembrane region" description="Helical" evidence="1">
    <location>
        <begin position="6"/>
        <end position="23"/>
    </location>
</feature>
<organism evidence="2 3">
    <name type="scientific">Cephalotus follicularis</name>
    <name type="common">Albany pitcher plant</name>
    <dbReference type="NCBI Taxonomy" id="3775"/>
    <lineage>
        <taxon>Eukaryota</taxon>
        <taxon>Viridiplantae</taxon>
        <taxon>Streptophyta</taxon>
        <taxon>Embryophyta</taxon>
        <taxon>Tracheophyta</taxon>
        <taxon>Spermatophyta</taxon>
        <taxon>Magnoliopsida</taxon>
        <taxon>eudicotyledons</taxon>
        <taxon>Gunneridae</taxon>
        <taxon>Pentapetalae</taxon>
        <taxon>rosids</taxon>
        <taxon>fabids</taxon>
        <taxon>Oxalidales</taxon>
        <taxon>Cephalotaceae</taxon>
        <taxon>Cephalotus</taxon>
    </lineage>
</organism>
<gene>
    <name evidence="2" type="ORF">CFOL_v3_18539</name>
</gene>
<dbReference type="GO" id="GO:0010089">
    <property type="term" value="P:xylem development"/>
    <property type="evidence" value="ECO:0007669"/>
    <property type="project" value="InterPro"/>
</dbReference>
<evidence type="ECO:0000313" key="3">
    <source>
        <dbReference type="Proteomes" id="UP000187406"/>
    </source>
</evidence>
<name>A0A1Q3C4A5_CEPFO</name>
<dbReference type="PANTHER" id="PTHR35301">
    <property type="entry name" value="CLAVATA3/ESR (CLE)-RELATED PROTEIN 41-RELATED"/>
    <property type="match status" value="1"/>
</dbReference>
<reference evidence="3" key="1">
    <citation type="submission" date="2016-04" db="EMBL/GenBank/DDBJ databases">
        <title>Cephalotus genome sequencing.</title>
        <authorList>
            <person name="Fukushima K."/>
            <person name="Hasebe M."/>
            <person name="Fang X."/>
        </authorList>
    </citation>
    <scope>NUCLEOTIDE SEQUENCE [LARGE SCALE GENOMIC DNA]</scope>
    <source>
        <strain evidence="3">cv. St1</strain>
    </source>
</reference>
<accession>A0A1Q3C4A5</accession>
<dbReference type="OrthoDB" id="1656699at2759"/>
<dbReference type="AlphaFoldDB" id="A0A1Q3C4A5"/>
<keyword evidence="1" id="KW-0812">Transmembrane</keyword>
<evidence type="ECO:0000256" key="1">
    <source>
        <dbReference type="SAM" id="Phobius"/>
    </source>
</evidence>
<keyword evidence="1" id="KW-1133">Transmembrane helix</keyword>
<dbReference type="GO" id="GO:0048046">
    <property type="term" value="C:apoplast"/>
    <property type="evidence" value="ECO:0007669"/>
    <property type="project" value="TreeGrafter"/>
</dbReference>
<dbReference type="GO" id="GO:0033612">
    <property type="term" value="F:receptor serine/threonine kinase binding"/>
    <property type="evidence" value="ECO:0007669"/>
    <property type="project" value="InterPro"/>
</dbReference>
<keyword evidence="1" id="KW-0472">Membrane</keyword>
<proteinExistence type="predicted"/>
<dbReference type="PANTHER" id="PTHR35301:SF3">
    <property type="entry name" value="CLE03 PROTEIN"/>
    <property type="match status" value="1"/>
</dbReference>
<dbReference type="Proteomes" id="UP000187406">
    <property type="component" value="Unassembled WGS sequence"/>
</dbReference>
<dbReference type="InParanoid" id="A0A1Q3C4A5"/>